<dbReference type="AlphaFoldDB" id="A0A7W8N5G6"/>
<evidence type="ECO:0000256" key="12">
    <source>
        <dbReference type="SAM" id="MobiDB-lite"/>
    </source>
</evidence>
<evidence type="ECO:0000256" key="10">
    <source>
        <dbReference type="ARBA" id="ARBA00023004"/>
    </source>
</evidence>
<feature type="region of interest" description="Disordered" evidence="12">
    <location>
        <begin position="238"/>
        <end position="259"/>
    </location>
</feature>
<evidence type="ECO:0000256" key="6">
    <source>
        <dbReference type="ARBA" id="ARBA00022692"/>
    </source>
</evidence>
<evidence type="ECO:0000256" key="3">
    <source>
        <dbReference type="ARBA" id="ARBA00022448"/>
    </source>
</evidence>
<keyword evidence="10" id="KW-0408">Iron</keyword>
<evidence type="ECO:0000256" key="4">
    <source>
        <dbReference type="ARBA" id="ARBA00022475"/>
    </source>
</evidence>
<dbReference type="GO" id="GO:0009055">
    <property type="term" value="F:electron transfer activity"/>
    <property type="evidence" value="ECO:0007669"/>
    <property type="project" value="InterPro"/>
</dbReference>
<dbReference type="InterPro" id="IPR000516">
    <property type="entry name" value="Ni-dep_Hydgase_cyt-B"/>
</dbReference>
<keyword evidence="4" id="KW-1003">Cell membrane</keyword>
<feature type="compositionally biased region" description="Low complexity" evidence="12">
    <location>
        <begin position="241"/>
        <end position="253"/>
    </location>
</feature>
<evidence type="ECO:0000259" key="14">
    <source>
        <dbReference type="Pfam" id="PF01292"/>
    </source>
</evidence>
<accession>A0A7W8N5G6</accession>
<dbReference type="Pfam" id="PF01292">
    <property type="entry name" value="Ni_hydr_CYTB"/>
    <property type="match status" value="1"/>
</dbReference>
<keyword evidence="6 13" id="KW-0812">Transmembrane</keyword>
<evidence type="ECO:0000256" key="2">
    <source>
        <dbReference type="ARBA" id="ARBA00008622"/>
    </source>
</evidence>
<keyword evidence="7" id="KW-0479">Metal-binding</keyword>
<protein>
    <submittedName>
        <fullName evidence="15">Thiosulfate reductase cytochrome b subunit</fullName>
    </submittedName>
</protein>
<dbReference type="GO" id="GO:0022904">
    <property type="term" value="P:respiratory electron transport chain"/>
    <property type="evidence" value="ECO:0007669"/>
    <property type="project" value="InterPro"/>
</dbReference>
<dbReference type="Proteomes" id="UP000569092">
    <property type="component" value="Unassembled WGS sequence"/>
</dbReference>
<feature type="transmembrane region" description="Helical" evidence="13">
    <location>
        <begin position="93"/>
        <end position="112"/>
    </location>
</feature>
<keyword evidence="9 13" id="KW-1133">Transmembrane helix</keyword>
<reference evidence="15 16" key="1">
    <citation type="submission" date="2020-08" db="EMBL/GenBank/DDBJ databases">
        <title>Genomic Encyclopedia of Type Strains, Phase IV (KMG-V): Genome sequencing to study the core and pangenomes of soil and plant-associated prokaryotes.</title>
        <authorList>
            <person name="Whitman W."/>
        </authorList>
    </citation>
    <scope>NUCLEOTIDE SEQUENCE [LARGE SCALE GENOMIC DNA]</scope>
    <source>
        <strain evidence="15 16">M8US30</strain>
    </source>
</reference>
<evidence type="ECO:0000256" key="8">
    <source>
        <dbReference type="ARBA" id="ARBA00022982"/>
    </source>
</evidence>
<keyword evidence="3" id="KW-0813">Transport</keyword>
<dbReference type="GO" id="GO:0005506">
    <property type="term" value="F:iron ion binding"/>
    <property type="evidence" value="ECO:0007669"/>
    <property type="project" value="InterPro"/>
</dbReference>
<feature type="transmembrane region" description="Helical" evidence="13">
    <location>
        <begin position="21"/>
        <end position="42"/>
    </location>
</feature>
<dbReference type="PRINTS" id="PR00161">
    <property type="entry name" value="NIHGNASECYTB"/>
</dbReference>
<dbReference type="GO" id="GO:0020037">
    <property type="term" value="F:heme binding"/>
    <property type="evidence" value="ECO:0007669"/>
    <property type="project" value="TreeGrafter"/>
</dbReference>
<evidence type="ECO:0000256" key="5">
    <source>
        <dbReference type="ARBA" id="ARBA00022617"/>
    </source>
</evidence>
<keyword evidence="11 13" id="KW-0472">Membrane</keyword>
<organism evidence="15 16">
    <name type="scientific">Tunturiibacter lichenicola</name>
    <dbReference type="NCBI Taxonomy" id="2051959"/>
    <lineage>
        <taxon>Bacteria</taxon>
        <taxon>Pseudomonadati</taxon>
        <taxon>Acidobacteriota</taxon>
        <taxon>Terriglobia</taxon>
        <taxon>Terriglobales</taxon>
        <taxon>Acidobacteriaceae</taxon>
        <taxon>Tunturiibacter</taxon>
    </lineage>
</organism>
<evidence type="ECO:0000256" key="9">
    <source>
        <dbReference type="ARBA" id="ARBA00022989"/>
    </source>
</evidence>
<comment type="subcellular location">
    <subcellularLocation>
        <location evidence="1">Cell membrane</location>
        <topology evidence="1">Multi-pass membrane protein</topology>
    </subcellularLocation>
</comment>
<feature type="transmembrane region" description="Helical" evidence="13">
    <location>
        <begin position="159"/>
        <end position="182"/>
    </location>
</feature>
<dbReference type="InterPro" id="IPR011577">
    <property type="entry name" value="Cyt_b561_bac/Ni-Hgenase"/>
</dbReference>
<comment type="similarity">
    <text evidence="2">Belongs to the HupC/HyaC/HydC family.</text>
</comment>
<dbReference type="PANTHER" id="PTHR30485:SF1">
    <property type="entry name" value="CYTOCHROME YDHU-RELATED"/>
    <property type="match status" value="1"/>
</dbReference>
<evidence type="ECO:0000256" key="13">
    <source>
        <dbReference type="SAM" id="Phobius"/>
    </source>
</evidence>
<dbReference type="InterPro" id="IPR051542">
    <property type="entry name" value="Hydrogenase_cytochrome"/>
</dbReference>
<comment type="caution">
    <text evidence="15">The sequence shown here is derived from an EMBL/GenBank/DDBJ whole genome shotgun (WGS) entry which is preliminary data.</text>
</comment>
<sequence>MPRTTVLRESEDPRHTALVRLTHWITTAAFFALLLTGIEIVISHPRFYWGETGNVNMTPLVNLHIPSSRGTVPTGYRVLPDQNGWSRYLHFEAAWVLVLTGLIYLGASLWNGHLRNDLFPPRGHRTWRAYRDVIAMYLHRRPPSEVSGAHGYNVMQRTAYLTVIFVLFPLIIWTGLAQSPSLVSAYPFLATALGGRQSARTLHFLISGALLLFVLTHIAMVIHAGFRSHVRAMITGRRSDTPAPTQAAPQPVASLPEQP</sequence>
<evidence type="ECO:0000256" key="1">
    <source>
        <dbReference type="ARBA" id="ARBA00004651"/>
    </source>
</evidence>
<dbReference type="Gene3D" id="1.20.950.20">
    <property type="entry name" value="Transmembrane di-heme cytochromes, Chain C"/>
    <property type="match status" value="1"/>
</dbReference>
<evidence type="ECO:0000256" key="11">
    <source>
        <dbReference type="ARBA" id="ARBA00023136"/>
    </source>
</evidence>
<evidence type="ECO:0000313" key="15">
    <source>
        <dbReference type="EMBL" id="MBB5343985.1"/>
    </source>
</evidence>
<feature type="domain" description="Cytochrome b561 bacterial/Ni-hydrogenase" evidence="14">
    <location>
        <begin position="14"/>
        <end position="236"/>
    </location>
</feature>
<dbReference type="EMBL" id="JACHDZ010000003">
    <property type="protein sequence ID" value="MBB5343985.1"/>
    <property type="molecule type" value="Genomic_DNA"/>
</dbReference>
<proteinExistence type="inferred from homology"/>
<dbReference type="PANTHER" id="PTHR30485">
    <property type="entry name" value="NI/FE-HYDROGENASE 1 B-TYPE CYTOCHROME SUBUNIT"/>
    <property type="match status" value="1"/>
</dbReference>
<dbReference type="InterPro" id="IPR016174">
    <property type="entry name" value="Di-haem_cyt_TM"/>
</dbReference>
<gene>
    <name evidence="15" type="ORF">HDF10_001964</name>
</gene>
<keyword evidence="8" id="KW-0249">Electron transport</keyword>
<dbReference type="GO" id="GO:0005886">
    <property type="term" value="C:plasma membrane"/>
    <property type="evidence" value="ECO:0007669"/>
    <property type="project" value="UniProtKB-SubCell"/>
</dbReference>
<evidence type="ECO:0000256" key="7">
    <source>
        <dbReference type="ARBA" id="ARBA00022723"/>
    </source>
</evidence>
<name>A0A7W8N5G6_9BACT</name>
<feature type="transmembrane region" description="Helical" evidence="13">
    <location>
        <begin position="202"/>
        <end position="226"/>
    </location>
</feature>
<keyword evidence="5" id="KW-0349">Heme</keyword>
<evidence type="ECO:0000313" key="16">
    <source>
        <dbReference type="Proteomes" id="UP000569092"/>
    </source>
</evidence>
<dbReference type="SUPFAM" id="SSF81342">
    <property type="entry name" value="Transmembrane di-heme cytochromes"/>
    <property type="match status" value="1"/>
</dbReference>